<dbReference type="Proteomes" id="UP000265691">
    <property type="component" value="Unassembled WGS sequence"/>
</dbReference>
<dbReference type="EMBL" id="NRHC01000099">
    <property type="protein sequence ID" value="RIY31347.1"/>
    <property type="molecule type" value="Genomic_DNA"/>
</dbReference>
<dbReference type="AlphaFoldDB" id="A0A3A1Y5A0"/>
<proteinExistence type="predicted"/>
<sequence>MKTSIKSLLTALVLSTSLFMGSAYAANVDATSSDRAPVVVNNKFVKPAIKTATINEGDAVITGNSFGESGKVSSVYITTNENANPVTFYQVNGVSVYTSIDLTAKQINEILSKLDIDGQVYSSQVRRQVNQALFNQTGLERHNDFRVN</sequence>
<reference evidence="2 3" key="1">
    <citation type="submission" date="2017-08" db="EMBL/GenBank/DDBJ databases">
        <title>Reclassification of Bisgaard taxon 37 and 44.</title>
        <authorList>
            <person name="Christensen H."/>
        </authorList>
    </citation>
    <scope>NUCLEOTIDE SEQUENCE [LARGE SCALE GENOMIC DNA]</scope>
    <source>
        <strain evidence="2 3">B96_3</strain>
    </source>
</reference>
<name>A0A3A1Y5A0_9GAMM</name>
<accession>A0A3A1Y5A0</accession>
<comment type="caution">
    <text evidence="2">The sequence shown here is derived from an EMBL/GenBank/DDBJ whole genome shotgun (WGS) entry which is preliminary data.</text>
</comment>
<dbReference type="RefSeq" id="WP_119525613.1">
    <property type="nucleotide sequence ID" value="NZ_NRHC01000099.1"/>
</dbReference>
<feature type="chain" id="PRO_5017254942" evidence="1">
    <location>
        <begin position="26"/>
        <end position="148"/>
    </location>
</feature>
<organism evidence="2 3">
    <name type="scientific">Psittacicella hinzii</name>
    <dbReference type="NCBI Taxonomy" id="2028575"/>
    <lineage>
        <taxon>Bacteria</taxon>
        <taxon>Pseudomonadati</taxon>
        <taxon>Pseudomonadota</taxon>
        <taxon>Gammaproteobacteria</taxon>
        <taxon>Pasteurellales</taxon>
        <taxon>Psittacicellaceae</taxon>
        <taxon>Psittacicella</taxon>
    </lineage>
</organism>
<dbReference type="OrthoDB" id="9851764at2"/>
<evidence type="ECO:0000313" key="3">
    <source>
        <dbReference type="Proteomes" id="UP000265691"/>
    </source>
</evidence>
<evidence type="ECO:0000256" key="1">
    <source>
        <dbReference type="SAM" id="SignalP"/>
    </source>
</evidence>
<keyword evidence="3" id="KW-1185">Reference proteome</keyword>
<protein>
    <submittedName>
        <fullName evidence="2">Uncharacterized protein</fullName>
    </submittedName>
</protein>
<keyword evidence="1" id="KW-0732">Signal</keyword>
<evidence type="ECO:0000313" key="2">
    <source>
        <dbReference type="EMBL" id="RIY31347.1"/>
    </source>
</evidence>
<feature type="signal peptide" evidence="1">
    <location>
        <begin position="1"/>
        <end position="25"/>
    </location>
</feature>
<gene>
    <name evidence="2" type="ORF">CKF54_06830</name>
</gene>